<comment type="caution">
    <text evidence="4">The sequence shown here is derived from an EMBL/GenBank/DDBJ whole genome shotgun (WGS) entry which is preliminary data.</text>
</comment>
<reference evidence="4 5" key="1">
    <citation type="submission" date="2021-03" db="EMBL/GenBank/DDBJ databases">
        <title>Enterococcal diversity collection.</title>
        <authorList>
            <person name="Gilmore M.S."/>
            <person name="Schwartzman J."/>
            <person name="Van Tyne D."/>
            <person name="Martin M."/>
            <person name="Earl A.M."/>
            <person name="Manson A.L."/>
            <person name="Straub T."/>
            <person name="Salamzade R."/>
            <person name="Saavedra J."/>
            <person name="Lebreton F."/>
            <person name="Prichula J."/>
            <person name="Schaufler K."/>
            <person name="Gaca A."/>
            <person name="Sgardioli B."/>
            <person name="Wagenaar J."/>
            <person name="Strong T."/>
        </authorList>
    </citation>
    <scope>NUCLEOTIDE SEQUENCE [LARGE SCALE GENOMIC DNA]</scope>
    <source>
        <strain evidence="4 5">669A</strain>
    </source>
</reference>
<proteinExistence type="predicted"/>
<dbReference type="Proteomes" id="UP000664601">
    <property type="component" value="Unassembled WGS sequence"/>
</dbReference>
<dbReference type="InterPro" id="IPR041498">
    <property type="entry name" value="Big_6"/>
</dbReference>
<feature type="chain" id="PRO_5045952997" description="Bacterial Ig domain-containing protein" evidence="2">
    <location>
        <begin position="24"/>
        <end position="1416"/>
    </location>
</feature>
<gene>
    <name evidence="4" type="ORF">JZO70_09655</name>
</gene>
<dbReference type="RefSeq" id="WP_207673354.1">
    <property type="nucleotide sequence ID" value="NZ_JAFREM010000015.1"/>
</dbReference>
<feature type="compositionally biased region" description="Basic and acidic residues" evidence="1">
    <location>
        <begin position="198"/>
        <end position="222"/>
    </location>
</feature>
<organism evidence="4 5">
    <name type="scientific">Candidatus Enterococcus moelleringii</name>
    <dbReference type="NCBI Taxonomy" id="2815325"/>
    <lineage>
        <taxon>Bacteria</taxon>
        <taxon>Bacillati</taxon>
        <taxon>Bacillota</taxon>
        <taxon>Bacilli</taxon>
        <taxon>Lactobacillales</taxon>
        <taxon>Enterococcaceae</taxon>
        <taxon>Enterococcus</taxon>
    </lineage>
</organism>
<accession>A0ABS3L9Y2</accession>
<sequence>MKRSIIRLGAVCATALFLGATIAETTISTVSNISYAETIAAIQTEKGRFIFSEPSIDEAASTIQWELTLTKAVSSENVTSHLLISFSDFTGMSLKSVTDASGDQLFTEQDGVYLVGEDGQAAEEQQVIVIADLLDDATQAGVTVQPQIKETTTMITENKDIMEAKITDTEQTSETYDLSSDSGNRLETEIPTNLTADAKTDTTKESIVDEEVKQSSTEESKSNELAFTQRQNSVLADAVKISTVSNWAELKRAINDGATEVRVTKDIGPPSNNWSQKGEISIVRPVKIIGWKGDETSGEAVNRDLDPTYNDGNRRVSFNARPEGELAFDTVTLGMNTFNINALVIGSAKKVMFNKVTITPPSANGARQPMVGSGAEEIVVKDSNLISIYCDYGNVNRALFDGMAKVTMSGNNTLTGYGNDFTVFDNVGSEVLFEEDSKFVVKNGAGTQGSAHHIFWFGSFDGQNKMTFEGNTSIEMDRTNTSFVGGNSLVTLTSDVASLTPKNVANTARLNLSSGNFADSLDSNDIAFKSINLDMTQSTGTFAKGSKVTFDQVTAEINIQTVNPEMKFVEAREFLVTNNSSITTPDGGGQTFRLYYTEVSNSKMTVDGQSNIDIDGEDTVVSDVETPVLAIIDFSHGNNYDKTSSELTIDSSTISLKGRSYNSGDDGNNQEGLIAIKQQRSSINVINSSKVDLKNDYGTAVFMRGNEGQFNIKDQSEFNVVSGSGIDPRIIPDEGGSRFNAEECFPGIRLFGYSGGTGDAKGNYKFNIDNASFVLTKEQGNFKSAGVRVGGNSNQINVTNSGAFEVTHKGKGSNEGMDPKGEGDLVAVQFDNIQNEEWNQASFTLGRSGVADNSRVLIDAKGGAAIHAGKGQGEDHGIISVTANPGTNFIARGNTAGAGIFNAASDHGAQGILKFKLDKPANYEIQNYNVDGDLLGAYHEGSELDAINILTSLWKTGAGHAEKPTDIISRRDYKLSGSEFKAADPEEFANGINQYSYMKSQSDIQARVTDFYQSTNADSSIFAKIELPKRDEENHFETSKDEHGRTDFVYEAASSTNIGALIVHYTDQEDQKVTTLVNSFNQGGSGVGWAPQDANIRIDLGAGNHLKPGTTIEILGSWYKGMKGIADTSEPGASEYGDYAADDLLGTQQTVDVLPPEIKVTTEEVKAEADSTIAGTTEPGAKVAIYSSDYTELGTTEAAENGAWTAKLDLTNLEKVFVYAQDTSDLTDVTLIDDGPVGNLFGDPQSINKDQGNWTLDYGETIPYHDISLVPTAFEIQLASVLKLMQVPNLDYGSRTVNELAAENFTAPIDQVENKIVVYDSTANANWEVQVSTKPIWDESSPAIAKSLDLLALYGEADHTYLNEGTVVLDKATAAQSNNNYSSDWSDDQGILFELNPALGLGTYKGKVEFVLNDGL</sequence>
<evidence type="ECO:0000313" key="4">
    <source>
        <dbReference type="EMBL" id="MBO1306426.1"/>
    </source>
</evidence>
<dbReference type="Gene3D" id="2.60.40.10">
    <property type="entry name" value="Immunoglobulins"/>
    <property type="match status" value="1"/>
</dbReference>
<dbReference type="EMBL" id="JAFREM010000015">
    <property type="protein sequence ID" value="MBO1306426.1"/>
    <property type="molecule type" value="Genomic_DNA"/>
</dbReference>
<keyword evidence="5" id="KW-1185">Reference proteome</keyword>
<evidence type="ECO:0000259" key="3">
    <source>
        <dbReference type="Pfam" id="PF17936"/>
    </source>
</evidence>
<dbReference type="InterPro" id="IPR013783">
    <property type="entry name" value="Ig-like_fold"/>
</dbReference>
<feature type="region of interest" description="Disordered" evidence="1">
    <location>
        <begin position="194"/>
        <end position="225"/>
    </location>
</feature>
<protein>
    <recommendedName>
        <fullName evidence="3">Bacterial Ig domain-containing protein</fullName>
    </recommendedName>
</protein>
<keyword evidence="2" id="KW-0732">Signal</keyword>
<evidence type="ECO:0000256" key="2">
    <source>
        <dbReference type="SAM" id="SignalP"/>
    </source>
</evidence>
<evidence type="ECO:0000313" key="5">
    <source>
        <dbReference type="Proteomes" id="UP000664601"/>
    </source>
</evidence>
<feature type="domain" description="Bacterial Ig" evidence="3">
    <location>
        <begin position="1167"/>
        <end position="1224"/>
    </location>
</feature>
<name>A0ABS3L9Y2_9ENTE</name>
<evidence type="ECO:0000256" key="1">
    <source>
        <dbReference type="SAM" id="MobiDB-lite"/>
    </source>
</evidence>
<dbReference type="Pfam" id="PF17936">
    <property type="entry name" value="Big_6"/>
    <property type="match status" value="1"/>
</dbReference>
<feature type="signal peptide" evidence="2">
    <location>
        <begin position="1"/>
        <end position="23"/>
    </location>
</feature>